<feature type="compositionally biased region" description="Low complexity" evidence="9">
    <location>
        <begin position="83"/>
        <end position="95"/>
    </location>
</feature>
<keyword evidence="5" id="KW-0967">Endosome</keyword>
<dbReference type="GO" id="GO:0005770">
    <property type="term" value="C:late endosome"/>
    <property type="evidence" value="ECO:0007669"/>
    <property type="project" value="UniProtKB-SubCell"/>
</dbReference>
<feature type="compositionally biased region" description="Basic and acidic residues" evidence="9">
    <location>
        <begin position="101"/>
        <end position="113"/>
    </location>
</feature>
<evidence type="ECO:0000313" key="11">
    <source>
        <dbReference type="Proteomes" id="UP000472270"/>
    </source>
</evidence>
<dbReference type="AlphaFoldDB" id="A0A673ME69"/>
<evidence type="ECO:0000313" key="10">
    <source>
        <dbReference type="Ensembl" id="ENSSRHP00000090683.1"/>
    </source>
</evidence>
<feature type="region of interest" description="Disordered" evidence="9">
    <location>
        <begin position="41"/>
        <end position="115"/>
    </location>
</feature>
<gene>
    <name evidence="10" type="primary">LOC107746035</name>
</gene>
<evidence type="ECO:0000256" key="5">
    <source>
        <dbReference type="ARBA" id="ARBA00022753"/>
    </source>
</evidence>
<keyword evidence="11" id="KW-1185">Reference proteome</keyword>
<reference evidence="10" key="2">
    <citation type="submission" date="2025-09" db="UniProtKB">
        <authorList>
            <consortium name="Ensembl"/>
        </authorList>
    </citation>
    <scope>IDENTIFICATION</scope>
</reference>
<protein>
    <recommendedName>
        <fullName evidence="4">Spermatogenesis-defective protein 39 homolog</fullName>
    </recommendedName>
    <alternativeName>
        <fullName evidence="7">VPS33B-interacting protein in apical-basolateral polarity regulator</fullName>
    </alternativeName>
    <alternativeName>
        <fullName evidence="8">VPS33B-interacting protein in polarity and apical restriction</fullName>
    </alternativeName>
</protein>
<comment type="subcellular location">
    <subcellularLocation>
        <location evidence="2">Cytoplasmic vesicle</location>
    </subcellularLocation>
    <subcellularLocation>
        <location evidence="1">Early endosome</location>
    </subcellularLocation>
    <subcellularLocation>
        <location evidence="3">Late endosome</location>
    </subcellularLocation>
</comment>
<dbReference type="GO" id="GO:0006886">
    <property type="term" value="P:intracellular protein transport"/>
    <property type="evidence" value="ECO:0007669"/>
    <property type="project" value="TreeGrafter"/>
</dbReference>
<keyword evidence="6" id="KW-0968">Cytoplasmic vesicle</keyword>
<name>A0A673ME69_9TELE</name>
<dbReference type="InterPro" id="IPR040057">
    <property type="entry name" value="Spe-39"/>
</dbReference>
<dbReference type="Proteomes" id="UP000472270">
    <property type="component" value="Unassembled WGS sequence"/>
</dbReference>
<dbReference type="PANTHER" id="PTHR13364:SF6">
    <property type="entry name" value="SPERMATOGENESIS-DEFECTIVE PROTEIN 39 HOMOLOG"/>
    <property type="match status" value="1"/>
</dbReference>
<dbReference type="PANTHER" id="PTHR13364">
    <property type="entry name" value="DEFECTIVE SPERMATOGENESIS PROTEIN 39"/>
    <property type="match status" value="1"/>
</dbReference>
<evidence type="ECO:0000256" key="2">
    <source>
        <dbReference type="ARBA" id="ARBA00004541"/>
    </source>
</evidence>
<evidence type="ECO:0000256" key="3">
    <source>
        <dbReference type="ARBA" id="ARBA00004603"/>
    </source>
</evidence>
<sequence>MTRAKPEDDEYWNSSKFKAFTFDDEDDEFSQLKESKRAVNSILVDDDDEDEDDVERVSWSGEPTHHQSDFVSIPSAKSKPGAFQSFSESFSDTSSRTYAPELRKPKSDGKDVVSDLSPEETVRRMQKGRAFSLEKFRSLQDKLLLLDEAVAVYDGNVITAVLIFLKKSLSKEILFRELMARDVALRHYVHYLKEMGEQKLLVEMKVEEETSSKVVSGKELSEGFNRDLPFSQDDATYVQDHYTLLERQIIIEASDKKAVAEIFKKFPRKASILNMPIITTLYYSCFYHYGESEGTFSSPSNIRKTFRISEKQYILTALGARAKLKSWFDVDSLFNTKNWLGYTKKRSPIGFHRVVDILHKNSAPVQVLQEYVNLIDDPDLKLSGALKYKCHDIVINTYRDLKDRQQLIVYREKLERDSPEYRKIQDLLNNVQIRWKN</sequence>
<evidence type="ECO:0000256" key="9">
    <source>
        <dbReference type="SAM" id="MobiDB-lite"/>
    </source>
</evidence>
<evidence type="ECO:0000256" key="4">
    <source>
        <dbReference type="ARBA" id="ARBA00019368"/>
    </source>
</evidence>
<organism evidence="10 11">
    <name type="scientific">Sinocyclocheilus rhinocerous</name>
    <dbReference type="NCBI Taxonomy" id="307959"/>
    <lineage>
        <taxon>Eukaryota</taxon>
        <taxon>Metazoa</taxon>
        <taxon>Chordata</taxon>
        <taxon>Craniata</taxon>
        <taxon>Vertebrata</taxon>
        <taxon>Euteleostomi</taxon>
        <taxon>Actinopterygii</taxon>
        <taxon>Neopterygii</taxon>
        <taxon>Teleostei</taxon>
        <taxon>Ostariophysi</taxon>
        <taxon>Cypriniformes</taxon>
        <taxon>Cyprinidae</taxon>
        <taxon>Cyprininae</taxon>
        <taxon>Sinocyclocheilus</taxon>
    </lineage>
</organism>
<evidence type="ECO:0000256" key="1">
    <source>
        <dbReference type="ARBA" id="ARBA00004412"/>
    </source>
</evidence>
<evidence type="ECO:0000256" key="8">
    <source>
        <dbReference type="ARBA" id="ARBA00031270"/>
    </source>
</evidence>
<evidence type="ECO:0000256" key="6">
    <source>
        <dbReference type="ARBA" id="ARBA00023329"/>
    </source>
</evidence>
<dbReference type="GO" id="GO:0005769">
    <property type="term" value="C:early endosome"/>
    <property type="evidence" value="ECO:0007669"/>
    <property type="project" value="UniProtKB-SubCell"/>
</dbReference>
<proteinExistence type="predicted"/>
<dbReference type="GO" id="GO:0007034">
    <property type="term" value="P:vacuolar transport"/>
    <property type="evidence" value="ECO:0007669"/>
    <property type="project" value="TreeGrafter"/>
</dbReference>
<accession>A0A673ME69</accession>
<dbReference type="Ensembl" id="ENSSRHT00000093133.1">
    <property type="protein sequence ID" value="ENSSRHP00000090683.1"/>
    <property type="gene ID" value="ENSSRHG00000044416.1"/>
</dbReference>
<feature type="compositionally biased region" description="Acidic residues" evidence="9">
    <location>
        <begin position="44"/>
        <end position="54"/>
    </location>
</feature>
<evidence type="ECO:0000256" key="7">
    <source>
        <dbReference type="ARBA" id="ARBA00029984"/>
    </source>
</evidence>
<reference evidence="10" key="1">
    <citation type="submission" date="2025-08" db="UniProtKB">
        <authorList>
            <consortium name="Ensembl"/>
        </authorList>
    </citation>
    <scope>IDENTIFICATION</scope>
</reference>